<sequence length="344" mass="37842">MYYDDGANAVFAFVWFSARIFVVPLWFWYVPLASPLYAQGVIWWSALWRFRGICAHVGAGMACLGLALVQFDAPTRRANIARHRWTGRAYVLCGLATLAALRPLRATVGQGPGTGPSRALQVFVDVSSLMWIVATAFGVAFAACGRVSAHRVAMTWSVAAVSVPVAQRFCAWMACTPLVLGLKLCREAVRGTSPWEARWNDETRVLSFGGYGVAEHEGFPASAWLGLGLVCVLALRAEKESVQDLQALRPARKLVELRGDYERAFAEVLASLRRTFEGRWARVTPALAVYWGLEGLFFFFFFAGLALGVVGFFVVALLSLVFLFEFSPAILAATPLYFLARSFS</sequence>
<feature type="transmembrane region" description="Helical" evidence="1">
    <location>
        <begin position="89"/>
        <end position="108"/>
    </location>
</feature>
<organism evidence="2 3">
    <name type="scientific">Chrysophaeum taylorii</name>
    <dbReference type="NCBI Taxonomy" id="2483200"/>
    <lineage>
        <taxon>Eukaryota</taxon>
        <taxon>Sar</taxon>
        <taxon>Stramenopiles</taxon>
        <taxon>Ochrophyta</taxon>
        <taxon>Pelagophyceae</taxon>
        <taxon>Pelagomonadales</taxon>
        <taxon>Pelagomonadaceae</taxon>
        <taxon>Chrysophaeum</taxon>
    </lineage>
</organism>
<keyword evidence="3" id="KW-1185">Reference proteome</keyword>
<protein>
    <submittedName>
        <fullName evidence="2">Uncharacterized protein</fullName>
    </submittedName>
</protein>
<feature type="transmembrane region" description="Helical" evidence="1">
    <location>
        <begin position="288"/>
        <end position="314"/>
    </location>
</feature>
<keyword evidence="1" id="KW-1133">Transmembrane helix</keyword>
<keyword evidence="1" id="KW-0472">Membrane</keyword>
<accession>A0AAD7UH88</accession>
<dbReference type="Proteomes" id="UP001230188">
    <property type="component" value="Unassembled WGS sequence"/>
</dbReference>
<comment type="caution">
    <text evidence="2">The sequence shown here is derived from an EMBL/GenBank/DDBJ whole genome shotgun (WGS) entry which is preliminary data.</text>
</comment>
<dbReference type="AlphaFoldDB" id="A0AAD7UH88"/>
<feature type="transmembrane region" description="Helical" evidence="1">
    <location>
        <begin position="128"/>
        <end position="147"/>
    </location>
</feature>
<evidence type="ECO:0000313" key="2">
    <source>
        <dbReference type="EMBL" id="KAJ8604902.1"/>
    </source>
</evidence>
<evidence type="ECO:0000313" key="3">
    <source>
        <dbReference type="Proteomes" id="UP001230188"/>
    </source>
</evidence>
<feature type="transmembrane region" description="Helical" evidence="1">
    <location>
        <begin position="7"/>
        <end position="28"/>
    </location>
</feature>
<proteinExistence type="predicted"/>
<feature type="transmembrane region" description="Helical" evidence="1">
    <location>
        <begin position="48"/>
        <end position="69"/>
    </location>
</feature>
<name>A0AAD7UH88_9STRA</name>
<reference evidence="2" key="1">
    <citation type="submission" date="2023-01" db="EMBL/GenBank/DDBJ databases">
        <title>Metagenome sequencing of chrysophaentin producing Chrysophaeum taylorii.</title>
        <authorList>
            <person name="Davison J."/>
            <person name="Bewley C."/>
        </authorList>
    </citation>
    <scope>NUCLEOTIDE SEQUENCE</scope>
    <source>
        <strain evidence="2">NIES-1699</strain>
    </source>
</reference>
<gene>
    <name evidence="2" type="ORF">CTAYLR_004323</name>
</gene>
<evidence type="ECO:0000256" key="1">
    <source>
        <dbReference type="SAM" id="Phobius"/>
    </source>
</evidence>
<dbReference type="EMBL" id="JAQMWT010000320">
    <property type="protein sequence ID" value="KAJ8604902.1"/>
    <property type="molecule type" value="Genomic_DNA"/>
</dbReference>
<feature type="transmembrane region" description="Helical" evidence="1">
    <location>
        <begin position="320"/>
        <end position="340"/>
    </location>
</feature>
<keyword evidence="1" id="KW-0812">Transmembrane</keyword>